<dbReference type="GO" id="GO:0004419">
    <property type="term" value="F:hydroxymethylglutaryl-CoA lyase activity"/>
    <property type="evidence" value="ECO:0007669"/>
    <property type="project" value="TreeGrafter"/>
</dbReference>
<reference evidence="5 6" key="2">
    <citation type="submission" date="2019-02" db="EMBL/GenBank/DDBJ databases">
        <title>'Lichenibacterium ramalinii' gen. nov. sp. nov., 'Lichenibacterium minor' gen. nov. sp. nov.</title>
        <authorList>
            <person name="Pankratov T."/>
        </authorList>
    </citation>
    <scope>NUCLEOTIDE SEQUENCE [LARGE SCALE GENOMIC DNA]</scope>
    <source>
        <strain evidence="5 6">RmlP001</strain>
    </source>
</reference>
<accession>A0A4Q2R9B6</accession>
<protein>
    <submittedName>
        <fullName evidence="5">Hydroxymethylglutaryl-CoA lyase</fullName>
    </submittedName>
</protein>
<comment type="similarity">
    <text evidence="1">Belongs to the HMG-CoA lyase family.</text>
</comment>
<dbReference type="InterPro" id="IPR000891">
    <property type="entry name" value="PYR_CT"/>
</dbReference>
<dbReference type="InterPro" id="IPR043594">
    <property type="entry name" value="HMGL"/>
</dbReference>
<dbReference type="NCBIfam" id="NF004283">
    <property type="entry name" value="PRK05692.1"/>
    <property type="match status" value="1"/>
</dbReference>
<dbReference type="PANTHER" id="PTHR42738">
    <property type="entry name" value="HYDROXYMETHYLGLUTARYL-COA LYASE"/>
    <property type="match status" value="1"/>
</dbReference>
<sequence>MGQAVEIVEVGPRDGLQGIGPFVPTATKIALVERLHAAGLARIEIGSFVSAAALPQLGDTPEVLRRCGGLPGLVAQVLVPTERRGREALAAGARFLAYVLSVSEPHNRSNVRRSPDESAEDYRRLAAALPAGTRMRLNLATAFDCPFAGRVDPAATLALLDRLVPVLPGAEVCLCDTTGRADPDGVATLSAAALARFPGTRFAFHAHDTYGLGTANVHAAFERGIRVFDASVAGLGGCPFAPGATGNVATEDLAWMFARRGVQTGIALERLVAVARDAAALPGATAGGRVRDALAAADRLCGAAPTV</sequence>
<comment type="caution">
    <text evidence="5">The sequence shown here is derived from an EMBL/GenBank/DDBJ whole genome shotgun (WGS) entry which is preliminary data.</text>
</comment>
<evidence type="ECO:0000259" key="4">
    <source>
        <dbReference type="PROSITE" id="PS50991"/>
    </source>
</evidence>
<proteinExistence type="inferred from homology"/>
<dbReference type="PROSITE" id="PS50991">
    <property type="entry name" value="PYR_CT"/>
    <property type="match status" value="1"/>
</dbReference>
<dbReference type="InterPro" id="IPR013785">
    <property type="entry name" value="Aldolase_TIM"/>
</dbReference>
<dbReference type="GO" id="GO:0006552">
    <property type="term" value="P:L-leucine catabolic process"/>
    <property type="evidence" value="ECO:0007669"/>
    <property type="project" value="TreeGrafter"/>
</dbReference>
<dbReference type="PANTHER" id="PTHR42738:SF7">
    <property type="entry name" value="HYDROXYMETHYLGLUTARYL-COA LYASE"/>
    <property type="match status" value="1"/>
</dbReference>
<dbReference type="Pfam" id="PF00682">
    <property type="entry name" value="HMGL-like"/>
    <property type="match status" value="1"/>
</dbReference>
<evidence type="ECO:0000313" key="6">
    <source>
        <dbReference type="Proteomes" id="UP000289411"/>
    </source>
</evidence>
<dbReference type="RefSeq" id="WP_129220995.1">
    <property type="nucleotide sequence ID" value="NZ_QYBC01000018.1"/>
</dbReference>
<dbReference type="OrthoDB" id="9784013at2"/>
<name>A0A4Q2R9B6_9HYPH</name>
<keyword evidence="6" id="KW-1185">Reference proteome</keyword>
<evidence type="ECO:0000256" key="3">
    <source>
        <dbReference type="ARBA" id="ARBA00023239"/>
    </source>
</evidence>
<evidence type="ECO:0000256" key="2">
    <source>
        <dbReference type="ARBA" id="ARBA00022723"/>
    </source>
</evidence>
<dbReference type="CDD" id="cd07938">
    <property type="entry name" value="DRE_TIM_HMGL"/>
    <property type="match status" value="1"/>
</dbReference>
<gene>
    <name evidence="5" type="ORF">D3272_20075</name>
</gene>
<dbReference type="GO" id="GO:0046951">
    <property type="term" value="P:ketone body biosynthetic process"/>
    <property type="evidence" value="ECO:0007669"/>
    <property type="project" value="TreeGrafter"/>
</dbReference>
<dbReference type="AlphaFoldDB" id="A0A4Q2R9B6"/>
<dbReference type="Gene3D" id="3.20.20.70">
    <property type="entry name" value="Aldolase class I"/>
    <property type="match status" value="1"/>
</dbReference>
<evidence type="ECO:0000313" key="5">
    <source>
        <dbReference type="EMBL" id="RYB02697.1"/>
    </source>
</evidence>
<keyword evidence="2" id="KW-0479">Metal-binding</keyword>
<evidence type="ECO:0000256" key="1">
    <source>
        <dbReference type="ARBA" id="ARBA00009405"/>
    </source>
</evidence>
<dbReference type="SUPFAM" id="SSF51569">
    <property type="entry name" value="Aldolase"/>
    <property type="match status" value="1"/>
</dbReference>
<dbReference type="Proteomes" id="UP000289411">
    <property type="component" value="Unassembled WGS sequence"/>
</dbReference>
<dbReference type="EMBL" id="QYBC01000018">
    <property type="protein sequence ID" value="RYB02697.1"/>
    <property type="molecule type" value="Genomic_DNA"/>
</dbReference>
<reference evidence="5 6" key="1">
    <citation type="submission" date="2018-09" db="EMBL/GenBank/DDBJ databases">
        <authorList>
            <person name="Grouzdev D.S."/>
            <person name="Krutkina M.S."/>
        </authorList>
    </citation>
    <scope>NUCLEOTIDE SEQUENCE [LARGE SCALE GENOMIC DNA]</scope>
    <source>
        <strain evidence="5 6">RmlP001</strain>
    </source>
</reference>
<dbReference type="GO" id="GO:0046872">
    <property type="term" value="F:metal ion binding"/>
    <property type="evidence" value="ECO:0007669"/>
    <property type="project" value="UniProtKB-KW"/>
</dbReference>
<feature type="domain" description="Pyruvate carboxyltransferase" evidence="4">
    <location>
        <begin position="5"/>
        <end position="272"/>
    </location>
</feature>
<organism evidence="5 6">
    <name type="scientific">Lichenibacterium ramalinae</name>
    <dbReference type="NCBI Taxonomy" id="2316527"/>
    <lineage>
        <taxon>Bacteria</taxon>
        <taxon>Pseudomonadati</taxon>
        <taxon>Pseudomonadota</taxon>
        <taxon>Alphaproteobacteria</taxon>
        <taxon>Hyphomicrobiales</taxon>
        <taxon>Lichenihabitantaceae</taxon>
        <taxon>Lichenibacterium</taxon>
    </lineage>
</organism>
<keyword evidence="3 5" id="KW-0456">Lyase</keyword>